<evidence type="ECO:0000313" key="14">
    <source>
        <dbReference type="Proteomes" id="UP000095285"/>
    </source>
</evidence>
<dbReference type="GO" id="GO:0004726">
    <property type="term" value="F:non-membrane spanning protein tyrosine phosphatase activity"/>
    <property type="evidence" value="ECO:0007669"/>
    <property type="project" value="TreeGrafter"/>
</dbReference>
<accession>A0A1I7VMG2</accession>
<keyword evidence="8" id="KW-0904">Protein phosphatase</keyword>
<keyword evidence="9" id="KW-0472">Membrane</keyword>
<dbReference type="PROSITE" id="PS00383">
    <property type="entry name" value="TYR_PHOSPHATASE_1"/>
    <property type="match status" value="1"/>
</dbReference>
<dbReference type="AlphaFoldDB" id="A0A1I7VMG2"/>
<evidence type="ECO:0000256" key="5">
    <source>
        <dbReference type="ARBA" id="ARBA00022574"/>
    </source>
</evidence>
<dbReference type="InterPro" id="IPR020472">
    <property type="entry name" value="WD40_PAC1"/>
</dbReference>
<protein>
    <recommendedName>
        <fullName evidence="3">protein-tyrosine-phosphatase</fullName>
        <ecNumber evidence="3">3.1.3.48</ecNumber>
    </recommendedName>
</protein>
<dbReference type="InterPro" id="IPR016130">
    <property type="entry name" value="Tyr_Pase_AS"/>
</dbReference>
<evidence type="ECO:0000256" key="4">
    <source>
        <dbReference type="ARBA" id="ARBA00022553"/>
    </source>
</evidence>
<dbReference type="Proteomes" id="UP000095285">
    <property type="component" value="Unassembled WGS sequence"/>
</dbReference>
<dbReference type="SMART" id="SM00320">
    <property type="entry name" value="WD40"/>
    <property type="match status" value="4"/>
</dbReference>
<dbReference type="InterPro" id="IPR000242">
    <property type="entry name" value="PTP_cat"/>
</dbReference>
<dbReference type="SUPFAM" id="SSF50978">
    <property type="entry name" value="WD40 repeat-like"/>
    <property type="match status" value="1"/>
</dbReference>
<keyword evidence="5 10" id="KW-0853">WD repeat</keyword>
<dbReference type="SMART" id="SM00194">
    <property type="entry name" value="PTPc"/>
    <property type="match status" value="1"/>
</dbReference>
<dbReference type="GO" id="GO:0005737">
    <property type="term" value="C:cytoplasm"/>
    <property type="evidence" value="ECO:0007669"/>
    <property type="project" value="TreeGrafter"/>
</dbReference>
<dbReference type="GO" id="GO:0005634">
    <property type="term" value="C:nucleus"/>
    <property type="evidence" value="ECO:0007669"/>
    <property type="project" value="TreeGrafter"/>
</dbReference>
<evidence type="ECO:0000256" key="7">
    <source>
        <dbReference type="ARBA" id="ARBA00022801"/>
    </source>
</evidence>
<proteinExistence type="inferred from homology"/>
<dbReference type="WBParaSite" id="EN70_4148">
    <property type="protein sequence ID" value="EN70_4148"/>
    <property type="gene ID" value="EN70_4148"/>
</dbReference>
<dbReference type="GO" id="GO:0070373">
    <property type="term" value="P:negative regulation of ERK1 and ERK2 cascade"/>
    <property type="evidence" value="ECO:0007669"/>
    <property type="project" value="TreeGrafter"/>
</dbReference>
<feature type="compositionally biased region" description="Polar residues" evidence="11">
    <location>
        <begin position="397"/>
        <end position="409"/>
    </location>
</feature>
<dbReference type="PROSITE" id="PS50055">
    <property type="entry name" value="TYR_PHOSPHATASE_PTP"/>
    <property type="match status" value="1"/>
</dbReference>
<evidence type="ECO:0000256" key="2">
    <source>
        <dbReference type="ARBA" id="ARBA00009701"/>
    </source>
</evidence>
<feature type="domain" description="Tyrosine-protein phosphatase" evidence="12">
    <location>
        <begin position="70"/>
        <end position="346"/>
    </location>
</feature>
<organism evidence="14 15">
    <name type="scientific">Loa loa</name>
    <name type="common">Eye worm</name>
    <name type="synonym">Filaria loa</name>
    <dbReference type="NCBI Taxonomy" id="7209"/>
    <lineage>
        <taxon>Eukaryota</taxon>
        <taxon>Metazoa</taxon>
        <taxon>Ecdysozoa</taxon>
        <taxon>Nematoda</taxon>
        <taxon>Chromadorea</taxon>
        <taxon>Rhabditida</taxon>
        <taxon>Spirurina</taxon>
        <taxon>Spiruromorpha</taxon>
        <taxon>Filarioidea</taxon>
        <taxon>Onchocercidae</taxon>
        <taxon>Loa</taxon>
    </lineage>
</organism>
<evidence type="ECO:0000256" key="3">
    <source>
        <dbReference type="ARBA" id="ARBA00013064"/>
    </source>
</evidence>
<evidence type="ECO:0000313" key="15">
    <source>
        <dbReference type="WBParaSite" id="EN70_4148"/>
    </source>
</evidence>
<evidence type="ECO:0000259" key="13">
    <source>
        <dbReference type="PROSITE" id="PS50056"/>
    </source>
</evidence>
<keyword evidence="4" id="KW-0597">Phosphoprotein</keyword>
<dbReference type="PROSITE" id="PS50082">
    <property type="entry name" value="WD_REPEATS_2"/>
    <property type="match status" value="3"/>
</dbReference>
<dbReference type="SMART" id="SM00404">
    <property type="entry name" value="PTPc_motif"/>
    <property type="match status" value="1"/>
</dbReference>
<evidence type="ECO:0000256" key="6">
    <source>
        <dbReference type="ARBA" id="ARBA00022737"/>
    </source>
</evidence>
<dbReference type="GO" id="GO:0046426">
    <property type="term" value="P:negative regulation of receptor signaling pathway via JAK-STAT"/>
    <property type="evidence" value="ECO:0007669"/>
    <property type="project" value="TreeGrafter"/>
</dbReference>
<dbReference type="EC" id="3.1.3.48" evidence="3"/>
<dbReference type="SUPFAM" id="SSF52799">
    <property type="entry name" value="(Phosphotyrosine protein) phosphatases II"/>
    <property type="match status" value="1"/>
</dbReference>
<dbReference type="InterPro" id="IPR019775">
    <property type="entry name" value="WD40_repeat_CS"/>
</dbReference>
<dbReference type="GO" id="GO:0019901">
    <property type="term" value="F:protein kinase binding"/>
    <property type="evidence" value="ECO:0007669"/>
    <property type="project" value="TreeGrafter"/>
</dbReference>
<reference evidence="14" key="1">
    <citation type="submission" date="2012-04" db="EMBL/GenBank/DDBJ databases">
        <title>The Genome Sequence of Loa loa.</title>
        <authorList>
            <consortium name="The Broad Institute Genome Sequencing Platform"/>
            <consortium name="Broad Institute Genome Sequencing Center for Infectious Disease"/>
            <person name="Nutman T.B."/>
            <person name="Fink D.L."/>
            <person name="Russ C."/>
            <person name="Young S."/>
            <person name="Zeng Q."/>
            <person name="Gargeya S."/>
            <person name="Alvarado L."/>
            <person name="Berlin A."/>
            <person name="Chapman S.B."/>
            <person name="Chen Z."/>
            <person name="Freedman E."/>
            <person name="Gellesch M."/>
            <person name="Goldberg J."/>
            <person name="Griggs A."/>
            <person name="Gujja S."/>
            <person name="Heilman E.R."/>
            <person name="Heiman D."/>
            <person name="Howarth C."/>
            <person name="Mehta T."/>
            <person name="Neiman D."/>
            <person name="Pearson M."/>
            <person name="Roberts A."/>
            <person name="Saif S."/>
            <person name="Shea T."/>
            <person name="Shenoy N."/>
            <person name="Sisk P."/>
            <person name="Stolte C."/>
            <person name="Sykes S."/>
            <person name="White J."/>
            <person name="Yandava C."/>
            <person name="Haas B."/>
            <person name="Henn M.R."/>
            <person name="Nusbaum C."/>
            <person name="Birren B."/>
        </authorList>
    </citation>
    <scope>NUCLEOTIDE SEQUENCE [LARGE SCALE GENOMIC DNA]</scope>
</reference>
<dbReference type="STRING" id="7209.A0A1I7VMG2"/>
<dbReference type="InterPro" id="IPR001680">
    <property type="entry name" value="WD40_rpt"/>
</dbReference>
<dbReference type="PANTHER" id="PTHR46047">
    <property type="entry name" value="TYROSINE-PROTEIN PHOSPHATASE NON-RECEPTOR TYPE 61F"/>
    <property type="match status" value="1"/>
</dbReference>
<evidence type="ECO:0000256" key="9">
    <source>
        <dbReference type="ARBA" id="ARBA00023136"/>
    </source>
</evidence>
<dbReference type="InterPro" id="IPR000387">
    <property type="entry name" value="Tyr_Pase_dom"/>
</dbReference>
<dbReference type="PROSITE" id="PS50056">
    <property type="entry name" value="TYR_PHOSPHATASE_2"/>
    <property type="match status" value="1"/>
</dbReference>
<comment type="similarity">
    <text evidence="2">Belongs to the protein-tyrosine phosphatase family. Non-receptor class 1 subfamily.</text>
</comment>
<dbReference type="InterPro" id="IPR036322">
    <property type="entry name" value="WD40_repeat_dom_sf"/>
</dbReference>
<feature type="region of interest" description="Disordered" evidence="11">
    <location>
        <begin position="397"/>
        <end position="435"/>
    </location>
</feature>
<dbReference type="InterPro" id="IPR051985">
    <property type="entry name" value="NR_tyrosine_phosphatase"/>
</dbReference>
<comment type="subcellular location">
    <subcellularLocation>
        <location evidence="1">Endomembrane system</location>
    </subcellularLocation>
</comment>
<dbReference type="InterPro" id="IPR015943">
    <property type="entry name" value="WD40/YVTN_repeat-like_dom_sf"/>
</dbReference>
<evidence type="ECO:0000256" key="10">
    <source>
        <dbReference type="PROSITE-ProRule" id="PRU00221"/>
    </source>
</evidence>
<dbReference type="PRINTS" id="PR00700">
    <property type="entry name" value="PRTYPHPHTASE"/>
</dbReference>
<dbReference type="Gene3D" id="3.90.190.10">
    <property type="entry name" value="Protein tyrosine phosphatase superfamily"/>
    <property type="match status" value="1"/>
</dbReference>
<dbReference type="Pfam" id="PF00102">
    <property type="entry name" value="Y_phosphatase"/>
    <property type="match status" value="1"/>
</dbReference>
<evidence type="ECO:0000256" key="8">
    <source>
        <dbReference type="ARBA" id="ARBA00022912"/>
    </source>
</evidence>
<dbReference type="PROSITE" id="PS00678">
    <property type="entry name" value="WD_REPEATS_1"/>
    <property type="match status" value="2"/>
</dbReference>
<reference evidence="15" key="2">
    <citation type="submission" date="2016-11" db="UniProtKB">
        <authorList>
            <consortium name="WormBaseParasite"/>
        </authorList>
    </citation>
    <scope>IDENTIFICATION</scope>
</reference>
<name>A0A1I7VMG2_LOALO</name>
<feature type="repeat" description="WD" evidence="10">
    <location>
        <begin position="748"/>
        <end position="782"/>
    </location>
</feature>
<dbReference type="eggNOG" id="KOG0789">
    <property type="taxonomic scope" value="Eukaryota"/>
</dbReference>
<evidence type="ECO:0000256" key="1">
    <source>
        <dbReference type="ARBA" id="ARBA00004308"/>
    </source>
</evidence>
<evidence type="ECO:0000259" key="12">
    <source>
        <dbReference type="PROSITE" id="PS50055"/>
    </source>
</evidence>
<feature type="repeat" description="WD" evidence="10">
    <location>
        <begin position="552"/>
        <end position="593"/>
    </location>
</feature>
<dbReference type="PANTHER" id="PTHR46047:SF3">
    <property type="entry name" value="TYROSINE-PROTEIN PHOSPHATASE NON-RECEPTOR TYPE 61F"/>
    <property type="match status" value="1"/>
</dbReference>
<dbReference type="PRINTS" id="PR00320">
    <property type="entry name" value="GPROTEINBRPT"/>
</dbReference>
<evidence type="ECO:0000256" key="11">
    <source>
        <dbReference type="SAM" id="MobiDB-lite"/>
    </source>
</evidence>
<keyword evidence="14" id="KW-1185">Reference proteome</keyword>
<feature type="repeat" description="WD" evidence="10">
    <location>
        <begin position="614"/>
        <end position="636"/>
    </location>
</feature>
<feature type="domain" description="Tyrosine specific protein phosphatases" evidence="13">
    <location>
        <begin position="261"/>
        <end position="337"/>
    </location>
</feature>
<dbReference type="CDD" id="cd14545">
    <property type="entry name" value="PTPc-N1_2"/>
    <property type="match status" value="1"/>
</dbReference>
<keyword evidence="7" id="KW-0378">Hydrolase</keyword>
<dbReference type="InterPro" id="IPR003595">
    <property type="entry name" value="Tyr_Pase_cat"/>
</dbReference>
<dbReference type="GO" id="GO:0012505">
    <property type="term" value="C:endomembrane system"/>
    <property type="evidence" value="ECO:0007669"/>
    <property type="project" value="UniProtKB-SubCell"/>
</dbReference>
<dbReference type="Gene3D" id="2.130.10.10">
    <property type="entry name" value="YVTN repeat-like/Quinoprotein amine dehydrogenase"/>
    <property type="match status" value="1"/>
</dbReference>
<keyword evidence="6" id="KW-0677">Repeat</keyword>
<dbReference type="Pfam" id="PF00400">
    <property type="entry name" value="WD40"/>
    <property type="match status" value="3"/>
</dbReference>
<dbReference type="InterPro" id="IPR029021">
    <property type="entry name" value="Prot-tyrosine_phosphatase-like"/>
</dbReference>
<sequence length="841" mass="95038">MRPVGVYSPHPYSTVTRWEMASTEWGWARGLIQGLVRLQEAPTLAGIVKVEMAMEQLVEMYNEIEDNHSWNSVYQEIDKQSCKEERKLKLTTKVAHSWENADRNRYRNVLAYDTSRVVLKRENSERSDYINASRLVVPTAKRNYILTQGPLSTTSNDFWQMVWEQNSTLIIMLNKLVEKGLPKCHDYFPSLSSPAREFDSFNVVLKDEQDFDDYVIRDLELLRKTGDILLEKDEPDGPFSRMVKHFHFTSWPDFGVPHSTAVFIGFLQKVRDTGLLSGKEPTVVHCSAGIGRSGTFVVADSVLSMVEQNVKKIDVTNLVIEMRRSRMGLIQTPQQLQFCWKTIADALRQGVITKNMKCDKEKFVSDKFGRDLLAVPNNHNNGETNEIPHLERSQANQMTTDLHSKSCSDLSPLRKRASTDSYETDKETKHAKRKKRIEGMRARLLKCESARKKWHHMTIGCTGVLANLDLMFGTSNAFGSRPNSIFSSGTANTSQNPLNDIEVPSPPDDTVEALKFNPQIAGQPVLLVSGSWDSVVRVWQISESGQCEAKAQQNVAGPVLDLDWLDDGTKIFIASADKQVRVWDLASNQVAVVGTHDEPVRKCHWIKAPNYSCLMTGSWDKTLRFWDMRQLPTQASLATVQLGERVYCSDVLFPMGIVGLANRRMKIYRLDNEPSEVKDIETPLKYQSRCASIFKEKTTGLPTGYALGSIEGRVAIQYVEAANPKDNFTFKCHRSPELINGFQEIYAVNDISFHPNYGTLATVGSDGRISFWDKDARTKLKTSDPLPAPVTRCVIHPSGQMMAYAIGYDWSKGHEGYNPQIAGSKIFLHACDEDMKPKQKK</sequence>